<dbReference type="PANTHER" id="PTHR38111">
    <property type="entry name" value="ZN(2)-C6 FUNGAL-TYPE DOMAIN-CONTAINING PROTEIN-RELATED"/>
    <property type="match status" value="1"/>
</dbReference>
<evidence type="ECO:0000256" key="2">
    <source>
        <dbReference type="ARBA" id="ARBA00023125"/>
    </source>
</evidence>
<gene>
    <name evidence="6" type="ORF">PSALAMII_LOCUS601</name>
</gene>
<evidence type="ECO:0000259" key="5">
    <source>
        <dbReference type="PROSITE" id="PS50048"/>
    </source>
</evidence>
<dbReference type="GO" id="GO:0000981">
    <property type="term" value="F:DNA-binding transcription factor activity, RNA polymerase II-specific"/>
    <property type="evidence" value="ECO:0007669"/>
    <property type="project" value="InterPro"/>
</dbReference>
<keyword evidence="2" id="KW-0238">DNA-binding</keyword>
<dbReference type="GO" id="GO:0008270">
    <property type="term" value="F:zinc ion binding"/>
    <property type="evidence" value="ECO:0007669"/>
    <property type="project" value="InterPro"/>
</dbReference>
<dbReference type="CDD" id="cd00067">
    <property type="entry name" value="GAL4"/>
    <property type="match status" value="1"/>
</dbReference>
<dbReference type="EMBL" id="CAJVPG010000022">
    <property type="protein sequence ID" value="CAG8245950.1"/>
    <property type="molecule type" value="Genomic_DNA"/>
</dbReference>
<keyword evidence="4" id="KW-0539">Nucleus</keyword>
<proteinExistence type="predicted"/>
<accession>A0A9W4I6B7</accession>
<feature type="domain" description="Zn(2)-C6 fungal-type" evidence="5">
    <location>
        <begin position="9"/>
        <end position="37"/>
    </location>
</feature>
<dbReference type="Proteomes" id="UP001152649">
    <property type="component" value="Unassembled WGS sequence"/>
</dbReference>
<dbReference type="OrthoDB" id="5126878at2759"/>
<dbReference type="Gene3D" id="4.10.240.10">
    <property type="entry name" value="Zn(2)-C6 fungal-type DNA-binding domain"/>
    <property type="match status" value="1"/>
</dbReference>
<evidence type="ECO:0000256" key="1">
    <source>
        <dbReference type="ARBA" id="ARBA00023015"/>
    </source>
</evidence>
<comment type="caution">
    <text evidence="6">The sequence shown here is derived from an EMBL/GenBank/DDBJ whole genome shotgun (WGS) entry which is preliminary data.</text>
</comment>
<dbReference type="PANTHER" id="PTHR38111:SF5">
    <property type="entry name" value="TRANSCRIPTION FACTOR DOMAIN-CONTAINING PROTEIN"/>
    <property type="match status" value="1"/>
</dbReference>
<keyword evidence="1" id="KW-0805">Transcription regulation</keyword>
<reference evidence="6" key="1">
    <citation type="submission" date="2021-07" db="EMBL/GenBank/DDBJ databases">
        <authorList>
            <person name="Branca A.L. A."/>
        </authorList>
    </citation>
    <scope>NUCLEOTIDE SEQUENCE</scope>
</reference>
<dbReference type="InterPro" id="IPR036864">
    <property type="entry name" value="Zn2-C6_fun-type_DNA-bd_sf"/>
</dbReference>
<evidence type="ECO:0000256" key="4">
    <source>
        <dbReference type="ARBA" id="ARBA00023242"/>
    </source>
</evidence>
<protein>
    <recommendedName>
        <fullName evidence="5">Zn(2)-C6 fungal-type domain-containing protein</fullName>
    </recommendedName>
</protein>
<keyword evidence="7" id="KW-1185">Reference proteome</keyword>
<name>A0A9W4I6B7_9EURO</name>
<dbReference type="InterPro" id="IPR053178">
    <property type="entry name" value="Osmoadaptation_assoc"/>
</dbReference>
<evidence type="ECO:0000313" key="7">
    <source>
        <dbReference type="Proteomes" id="UP001152649"/>
    </source>
</evidence>
<sequence>MVGVPKSKGCQTCIQRRVKCDLSRPKCSQCQRYGTDCPGYIRSHKFMDEGPQLRTRYAKTGKPSESTDECIAPALVARSMGKQQPVIFGDFVMAAFTRWFGLNKYRVHVPWTGYIAQHSGKSPAFDAAVYSMNLVFMGHTHDDNKLQQSSREMYSKALRLFGDTIRTEAAMKSRDSVSITIVLSLFEAYSRTNPDSWARHASGTAVLMAHRGPAAHLTGFDRCLYLSFRSFIVAEAFVNDKKCIFELPEWQAHIHQVRSEDMTDPRVDGPIALFIDLQDRIFVEVVKIPGMLFRSRRLQRESQPGDAANQVLEQVLQCSKTISTLSAHLRLAAAVQKYNWCKPEEEGSVESNDKAQFIGPIPSTFPQQFANSVLHGCDICLFLLGLLQDHLQGYCRVGIASGASDGTQTAPADCLPFRIVSKLRSSSGSAMPSSINGVLHTDLPSPDKWLDLVAASMGLEAFDIITHTTQSYQTT</sequence>
<dbReference type="SMART" id="SM00066">
    <property type="entry name" value="GAL4"/>
    <property type="match status" value="1"/>
</dbReference>
<keyword evidence="3" id="KW-0804">Transcription</keyword>
<dbReference type="Pfam" id="PF00172">
    <property type="entry name" value="Zn_clus"/>
    <property type="match status" value="1"/>
</dbReference>
<dbReference type="AlphaFoldDB" id="A0A9W4I6B7"/>
<dbReference type="InterPro" id="IPR001138">
    <property type="entry name" value="Zn2Cys6_DnaBD"/>
</dbReference>
<dbReference type="SUPFAM" id="SSF57701">
    <property type="entry name" value="Zn2/Cys6 DNA-binding domain"/>
    <property type="match status" value="1"/>
</dbReference>
<dbReference type="PROSITE" id="PS50048">
    <property type="entry name" value="ZN2_CY6_FUNGAL_2"/>
    <property type="match status" value="1"/>
</dbReference>
<organism evidence="6 7">
    <name type="scientific">Penicillium salamii</name>
    <dbReference type="NCBI Taxonomy" id="1612424"/>
    <lineage>
        <taxon>Eukaryota</taxon>
        <taxon>Fungi</taxon>
        <taxon>Dikarya</taxon>
        <taxon>Ascomycota</taxon>
        <taxon>Pezizomycotina</taxon>
        <taxon>Eurotiomycetes</taxon>
        <taxon>Eurotiomycetidae</taxon>
        <taxon>Eurotiales</taxon>
        <taxon>Aspergillaceae</taxon>
        <taxon>Penicillium</taxon>
    </lineage>
</organism>
<evidence type="ECO:0000256" key="3">
    <source>
        <dbReference type="ARBA" id="ARBA00023163"/>
    </source>
</evidence>
<dbReference type="GO" id="GO:0003677">
    <property type="term" value="F:DNA binding"/>
    <property type="evidence" value="ECO:0007669"/>
    <property type="project" value="UniProtKB-KW"/>
</dbReference>
<evidence type="ECO:0000313" key="6">
    <source>
        <dbReference type="EMBL" id="CAG8245950.1"/>
    </source>
</evidence>